<dbReference type="GeneID" id="34555922"/>
<evidence type="ECO:0000313" key="1">
    <source>
        <dbReference type="EMBL" id="OHF01884.1"/>
    </source>
</evidence>
<keyword evidence="2" id="KW-1185">Reference proteome</keyword>
<sequence>MSRPNSPILVIDTSHGGNEDGWTLVADEHKIVEVFCAALNGNNKVVHDAAKEVGREMECNPSGARVDNLTRFAVWHSGRIRETVCRRGLDGLGQRLGWPLAVPQKLQETGGQKQRPLLFWAPDKTHMPRRRCIIGGHEADAGGKSRAAADGGVLCKAMLDAYSVSRANGCSVRILQVTDVSDVVRRASTHEGGGSCRRTGDKANINSIGSLCACASVASVYRGPQERGFPTQPGQELAQRWYPRQHQPKLMVLN</sequence>
<proteinExistence type="predicted"/>
<accession>A0A1G4BKD8</accession>
<name>A0A1G4BKD8_9PEZI</name>
<dbReference type="AlphaFoldDB" id="A0A1G4BKD8"/>
<dbReference type="EMBL" id="MJBS01000016">
    <property type="protein sequence ID" value="OHF01884.1"/>
    <property type="molecule type" value="Genomic_DNA"/>
</dbReference>
<organism evidence="1 2">
    <name type="scientific">Colletotrichum orchidophilum</name>
    <dbReference type="NCBI Taxonomy" id="1209926"/>
    <lineage>
        <taxon>Eukaryota</taxon>
        <taxon>Fungi</taxon>
        <taxon>Dikarya</taxon>
        <taxon>Ascomycota</taxon>
        <taxon>Pezizomycotina</taxon>
        <taxon>Sordariomycetes</taxon>
        <taxon>Hypocreomycetidae</taxon>
        <taxon>Glomerellales</taxon>
        <taxon>Glomerellaceae</taxon>
        <taxon>Colletotrichum</taxon>
    </lineage>
</organism>
<dbReference type="Proteomes" id="UP000176998">
    <property type="component" value="Unassembled WGS sequence"/>
</dbReference>
<comment type="caution">
    <text evidence="1">The sequence shown here is derived from an EMBL/GenBank/DDBJ whole genome shotgun (WGS) entry which is preliminary data.</text>
</comment>
<evidence type="ECO:0000313" key="2">
    <source>
        <dbReference type="Proteomes" id="UP000176998"/>
    </source>
</evidence>
<gene>
    <name evidence="1" type="ORF">CORC01_02762</name>
</gene>
<protein>
    <submittedName>
        <fullName evidence="1">Uncharacterized protein</fullName>
    </submittedName>
</protein>
<reference evidence="1 2" key="1">
    <citation type="submission" date="2016-09" db="EMBL/GenBank/DDBJ databases">
        <authorList>
            <person name="Capua I."/>
            <person name="De Benedictis P."/>
            <person name="Joannis T."/>
            <person name="Lombin L.H."/>
            <person name="Cattoli G."/>
        </authorList>
    </citation>
    <scope>NUCLEOTIDE SEQUENCE [LARGE SCALE GENOMIC DNA]</scope>
    <source>
        <strain evidence="1 2">IMI 309357</strain>
    </source>
</reference>
<dbReference type="RefSeq" id="XP_022479026.1">
    <property type="nucleotide sequence ID" value="XM_022614412.1"/>
</dbReference>